<dbReference type="Pfam" id="PF18055">
    <property type="entry name" value="RPN6_N"/>
    <property type="match status" value="1"/>
</dbReference>
<name>J5T6E1_TRIAS</name>
<dbReference type="GO" id="GO:0000502">
    <property type="term" value="C:proteasome complex"/>
    <property type="evidence" value="ECO:0007669"/>
    <property type="project" value="UniProtKB-KW"/>
</dbReference>
<dbReference type="SUPFAM" id="SSF46785">
    <property type="entry name" value="Winged helix' DNA-binding domain"/>
    <property type="match status" value="1"/>
</dbReference>
<keyword evidence="2" id="KW-0647">Proteasome</keyword>
<evidence type="ECO:0000256" key="2">
    <source>
        <dbReference type="ARBA" id="ARBA00022942"/>
    </source>
</evidence>
<reference evidence="4 5" key="1">
    <citation type="journal article" date="2012" name="Eukaryot. Cell">
        <title>Draft genome sequence of CBS 2479, the standard type strain of Trichosporon asahii.</title>
        <authorList>
            <person name="Yang R.Y."/>
            <person name="Li H.T."/>
            <person name="Zhu H."/>
            <person name="Zhou G.P."/>
            <person name="Wang M."/>
            <person name="Wang L."/>
        </authorList>
    </citation>
    <scope>NUCLEOTIDE SEQUENCE [LARGE SCALE GENOMIC DNA]</scope>
    <source>
        <strain evidence="5">ATCC 90039 / CBS 2479 / JCM 2466 / KCTC 7840 / NCYC 2677 / UAMH 7654</strain>
    </source>
</reference>
<dbReference type="Gene3D" id="1.25.40.570">
    <property type="match status" value="1"/>
</dbReference>
<dbReference type="InterPro" id="IPR040773">
    <property type="entry name" value="Rpn6_N"/>
</dbReference>
<dbReference type="Proteomes" id="UP000002748">
    <property type="component" value="Unassembled WGS sequence"/>
</dbReference>
<dbReference type="PANTHER" id="PTHR10678">
    <property type="entry name" value="26S PROTEASOME NON-ATPASE REGULATORY SUBUNIT 11/COP9 SIGNALOSOME COMPLEX SUBUNIT 2"/>
    <property type="match status" value="1"/>
</dbReference>
<evidence type="ECO:0000313" key="4">
    <source>
        <dbReference type="EMBL" id="EJT49416.1"/>
    </source>
</evidence>
<organism evidence="4 5">
    <name type="scientific">Trichosporon asahii var. asahii (strain ATCC 90039 / CBS 2479 / JCM 2466 / KCTC 7840 / NBRC 103889/ NCYC 2677 / UAMH 7654)</name>
    <name type="common">Yeast</name>
    <dbReference type="NCBI Taxonomy" id="1186058"/>
    <lineage>
        <taxon>Eukaryota</taxon>
        <taxon>Fungi</taxon>
        <taxon>Dikarya</taxon>
        <taxon>Basidiomycota</taxon>
        <taxon>Agaricomycotina</taxon>
        <taxon>Tremellomycetes</taxon>
        <taxon>Trichosporonales</taxon>
        <taxon>Trichosporonaceae</taxon>
        <taxon>Trichosporon</taxon>
    </lineage>
</organism>
<feature type="domain" description="PCI" evidence="3">
    <location>
        <begin position="305"/>
        <end position="391"/>
    </location>
</feature>
<dbReference type="HOGENOM" id="CLU_029573_2_1_1"/>
<evidence type="ECO:0000313" key="5">
    <source>
        <dbReference type="Proteomes" id="UP000002748"/>
    </source>
</evidence>
<comment type="caution">
    <text evidence="4">The sequence shown here is derived from an EMBL/GenBank/DDBJ whole genome shotgun (WGS) entry which is preliminary data.</text>
</comment>
<dbReference type="KEGG" id="tasa:A1Q1_01438"/>
<sequence length="405" mass="45195">MTTALRSSDSSLEADLERADLLQKKDAAKAEEGYRAVLGRKADNEAELKCQETALLKLGALYRDKGKTEELAKLVKESRAFMSQIAKAKTAKLIRSLIDLFPSSARDLQMKVTKENIDWARSEKRVFLRQSLEIKLIALHIDAQNYREALSMSEELLRELKQLDDKIILTEVFLLESRAAHAIQNLPRAKAQLDLQAGALNADDKDYKTAYSYFFEAFEGFTQVDENDPRALSSLKYMLLCKIMMGSVSATAVASLTAQQPDDVNALLSMKSASRFSGKDLEAMKATAEAQKERSLELFKSTLKEYQDPLYDTLLEQNLLRVIEPYSAVELSWISHEVGQGRDVVEENQMILDQVFFGVLNEKEGTLEVFDGLPEEMGGVIQALYDKVSAISSSSSADCQATSLS</sequence>
<dbReference type="InterPro" id="IPR050871">
    <property type="entry name" value="26S_Proteasome/COP9_Components"/>
</dbReference>
<dbReference type="VEuPathDB" id="FungiDB:A1Q1_01438"/>
<dbReference type="RefSeq" id="XP_014179952.1">
    <property type="nucleotide sequence ID" value="XM_014324477.1"/>
</dbReference>
<comment type="similarity">
    <text evidence="1">Belongs to the proteasome subunit S9 family.</text>
</comment>
<dbReference type="GeneID" id="25984952"/>
<dbReference type="OrthoDB" id="1418352at2759"/>
<protein>
    <recommendedName>
        <fullName evidence="3">PCI domain-containing protein</fullName>
    </recommendedName>
</protein>
<accession>J5T6E1</accession>
<dbReference type="SMART" id="SM00753">
    <property type="entry name" value="PAM"/>
    <property type="match status" value="1"/>
</dbReference>
<dbReference type="InterPro" id="IPR000717">
    <property type="entry name" value="PCI_dom"/>
</dbReference>
<dbReference type="InterPro" id="IPR036390">
    <property type="entry name" value="WH_DNA-bd_sf"/>
</dbReference>
<dbReference type="Pfam" id="PF01399">
    <property type="entry name" value="PCI"/>
    <property type="match status" value="1"/>
</dbReference>
<dbReference type="EMBL" id="ALBS01000171">
    <property type="protein sequence ID" value="EJT49416.1"/>
    <property type="molecule type" value="Genomic_DNA"/>
</dbReference>
<proteinExistence type="inferred from homology"/>
<dbReference type="AlphaFoldDB" id="J5T6E1"/>
<evidence type="ECO:0000256" key="1">
    <source>
        <dbReference type="ARBA" id="ARBA00007454"/>
    </source>
</evidence>
<gene>
    <name evidence="4" type="ORF">A1Q1_01438</name>
</gene>
<dbReference type="SMART" id="SM00088">
    <property type="entry name" value="PINT"/>
    <property type="match status" value="1"/>
</dbReference>
<evidence type="ECO:0000259" key="3">
    <source>
        <dbReference type="SMART" id="SM00088"/>
    </source>
</evidence>